<dbReference type="EMBL" id="CM035443">
    <property type="protein sequence ID" value="KAH7278903.1"/>
    <property type="molecule type" value="Genomic_DNA"/>
</dbReference>
<evidence type="ECO:0000256" key="2">
    <source>
        <dbReference type="PROSITE-ProRule" id="PRU00708"/>
    </source>
</evidence>
<dbReference type="FunFam" id="1.25.40.10:FF:000158">
    <property type="entry name" value="pentatricopeptide repeat-containing protein At2g33680"/>
    <property type="match status" value="1"/>
</dbReference>
<evidence type="ECO:0000313" key="3">
    <source>
        <dbReference type="EMBL" id="KAH7278903.1"/>
    </source>
</evidence>
<gene>
    <name evidence="3" type="ORF">KP509_38G063600</name>
</gene>
<protein>
    <recommendedName>
        <fullName evidence="5">Pentatricopeptide repeat-containing protein</fullName>
    </recommendedName>
</protein>
<dbReference type="GO" id="GO:0009451">
    <property type="term" value="P:RNA modification"/>
    <property type="evidence" value="ECO:0007669"/>
    <property type="project" value="InterPro"/>
</dbReference>
<feature type="repeat" description="PPR" evidence="2">
    <location>
        <begin position="197"/>
        <end position="231"/>
    </location>
</feature>
<sequence>MPSALRTFARFFSETSPHQATHKPFLDNISFSDLVSLIKKCSSEKDLHGGKLLHRFIQRTKFSQNVLIGNLIVQMYGSCACLQEAKEAFYNLPRFSTHSWNIFIRACVKCGSFADAMDAFSQMLMKETDFLSSTMVCVFDVCSSVGDIVHSRLAHAISIEMKFEGEVMVDTAIFKMYGGLSCLNEAWNVFNSMLHLDVIAWSSMIAVCARHNHRREACELYRQMQHTCIVSDSVACLCALSACTGPDFLTQGKQIHVSVLEMGCDGDAEVGTSLVNMYGTCTKFNESSSAFHRILRKSLVTWNSMITICVLSGLNKEALVVFSRMQLEGFLPDEGSYVSALNACSNPVSTKEGHRIHSTISINESGSCTVLGTALSKMYGKCGHLQDAIKVFNMLKAKDVVSWCTIMTACTENGFDHLVFSFFYSMQLTGSLPDAAVYVCALDGCGNVADIDKGRELHTAIAEAKLECNIPVGTALIDMYGKCGSFHDAKRVFSLMPGCNMVTWSAIIAAYAHSGEADEAIRLFQEMPCHDQVPNDVTFRSVLTACSHSGQVYDGIHYFLSLCQEKGLLETEEHQMSMIDLLSRAGHLDAAEILIESVAVQKKALAWSCLLGACKLHGDVERGERIASEIYRLDPENAASLITLLHLYGDAKEETGA</sequence>
<dbReference type="GO" id="GO:0048731">
    <property type="term" value="P:system development"/>
    <property type="evidence" value="ECO:0007669"/>
    <property type="project" value="UniProtKB-ARBA"/>
</dbReference>
<feature type="repeat" description="PPR" evidence="2">
    <location>
        <begin position="96"/>
        <end position="130"/>
    </location>
</feature>
<dbReference type="Gene3D" id="1.25.40.10">
    <property type="entry name" value="Tetratricopeptide repeat domain"/>
    <property type="match status" value="5"/>
</dbReference>
<feature type="repeat" description="PPR" evidence="2">
    <location>
        <begin position="298"/>
        <end position="332"/>
    </location>
</feature>
<dbReference type="GO" id="GO:0003723">
    <property type="term" value="F:RNA binding"/>
    <property type="evidence" value="ECO:0007669"/>
    <property type="project" value="InterPro"/>
</dbReference>
<feature type="repeat" description="PPR" evidence="2">
    <location>
        <begin position="500"/>
        <end position="534"/>
    </location>
</feature>
<dbReference type="OMA" id="MIDACAN"/>
<dbReference type="InterPro" id="IPR002885">
    <property type="entry name" value="PPR_rpt"/>
</dbReference>
<keyword evidence="4" id="KW-1185">Reference proteome</keyword>
<evidence type="ECO:0000313" key="4">
    <source>
        <dbReference type="Proteomes" id="UP000825935"/>
    </source>
</evidence>
<proteinExistence type="predicted"/>
<organism evidence="3 4">
    <name type="scientific">Ceratopteris richardii</name>
    <name type="common">Triangle waterfern</name>
    <dbReference type="NCBI Taxonomy" id="49495"/>
    <lineage>
        <taxon>Eukaryota</taxon>
        <taxon>Viridiplantae</taxon>
        <taxon>Streptophyta</taxon>
        <taxon>Embryophyta</taxon>
        <taxon>Tracheophyta</taxon>
        <taxon>Polypodiopsida</taxon>
        <taxon>Polypodiidae</taxon>
        <taxon>Polypodiales</taxon>
        <taxon>Pteridineae</taxon>
        <taxon>Pteridaceae</taxon>
        <taxon>Parkerioideae</taxon>
        <taxon>Ceratopteris</taxon>
    </lineage>
</organism>
<dbReference type="InterPro" id="IPR046960">
    <property type="entry name" value="PPR_At4g14850-like_plant"/>
</dbReference>
<dbReference type="PANTHER" id="PTHR24015:SF548">
    <property type="entry name" value="OS08G0340900 PROTEIN"/>
    <property type="match status" value="1"/>
</dbReference>
<dbReference type="Pfam" id="PF01535">
    <property type="entry name" value="PPR"/>
    <property type="match status" value="5"/>
</dbReference>
<evidence type="ECO:0008006" key="5">
    <source>
        <dbReference type="Google" id="ProtNLM"/>
    </source>
</evidence>
<evidence type="ECO:0000256" key="1">
    <source>
        <dbReference type="ARBA" id="ARBA00022737"/>
    </source>
</evidence>
<dbReference type="PANTHER" id="PTHR24015">
    <property type="entry name" value="OS07G0578800 PROTEIN-RELATED"/>
    <property type="match status" value="1"/>
</dbReference>
<dbReference type="NCBIfam" id="TIGR00756">
    <property type="entry name" value="PPR"/>
    <property type="match status" value="5"/>
</dbReference>
<reference evidence="3" key="1">
    <citation type="submission" date="2021-08" db="EMBL/GenBank/DDBJ databases">
        <title>WGS assembly of Ceratopteris richardii.</title>
        <authorList>
            <person name="Marchant D.B."/>
            <person name="Chen G."/>
            <person name="Jenkins J."/>
            <person name="Shu S."/>
            <person name="Leebens-Mack J."/>
            <person name="Grimwood J."/>
            <person name="Schmutz J."/>
            <person name="Soltis P."/>
            <person name="Soltis D."/>
            <person name="Chen Z.-H."/>
        </authorList>
    </citation>
    <scope>NUCLEOTIDE SEQUENCE</scope>
    <source>
        <strain evidence="3">Whitten #5841</strain>
        <tissue evidence="3">Leaf</tissue>
    </source>
</reference>
<dbReference type="Pfam" id="PF13041">
    <property type="entry name" value="PPR_2"/>
    <property type="match status" value="1"/>
</dbReference>
<keyword evidence="1" id="KW-0677">Repeat</keyword>
<accession>A0A8T2Q5P2</accession>
<dbReference type="PROSITE" id="PS51375">
    <property type="entry name" value="PPR"/>
    <property type="match status" value="4"/>
</dbReference>
<dbReference type="OrthoDB" id="185373at2759"/>
<dbReference type="InterPro" id="IPR011990">
    <property type="entry name" value="TPR-like_helical_dom_sf"/>
</dbReference>
<name>A0A8T2Q5P2_CERRI</name>
<dbReference type="AlphaFoldDB" id="A0A8T2Q5P2"/>
<comment type="caution">
    <text evidence="3">The sequence shown here is derived from an EMBL/GenBank/DDBJ whole genome shotgun (WGS) entry which is preliminary data.</text>
</comment>
<dbReference type="Proteomes" id="UP000825935">
    <property type="component" value="Chromosome 38"/>
</dbReference>